<gene>
    <name evidence="1" type="ORF">SteCoe_11344</name>
</gene>
<sequence length="501" mass="57769">MVKFLIDLYEEVVSDEVLKFADAILLISKTSFLSDAAKYKFKYCEKLNEALEATGKNKYFRISCDLERGIFIGAIIETFPNIRVFRSKPSKLYEIFDGIEISSCHSQKVVNFENKNTFGFYKPREVQNQPRPPLRYEVQDKLSPKDNFSLMHFQNKDRNKLPVKFPAYINDQYLTKKYVSELDAMDSDKEKSLVQPTSYYPGTQANYNPPRFVKFCERTIPVAKPQFSSFAAIPQISQENMQMPKKISEHGLASNKVPEYPKNLSQGTISEFYHPDYQALGKTPQFNNIESPNPQVFNPNKTINFPNSKSSQNFLPLKPNSQSNIYSPSLTTPASMIKTFPAMPKQGPKSSSLTINTTAYKILNKKKNYLKLLSKKHSYAYGEDSKYHELLIKLLMNNDFDRVDTFKDLFSLFYKNVFDEKIMSFNGSYNKTLDNQGNYGINADDTDINNNFLEKLAEIQKAITRLFEVGYFRLKNRMVSLENLFKGNIWDCDLVKSENLG</sequence>
<reference evidence="1 2" key="1">
    <citation type="submission" date="2016-11" db="EMBL/GenBank/DDBJ databases">
        <title>The macronuclear genome of Stentor coeruleus: a giant cell with tiny introns.</title>
        <authorList>
            <person name="Slabodnick M."/>
            <person name="Ruby J.G."/>
            <person name="Reiff S.B."/>
            <person name="Swart E.C."/>
            <person name="Gosai S."/>
            <person name="Prabakaran S."/>
            <person name="Witkowska E."/>
            <person name="Larue G.E."/>
            <person name="Fisher S."/>
            <person name="Freeman R.M."/>
            <person name="Gunawardena J."/>
            <person name="Chu W."/>
            <person name="Stover N.A."/>
            <person name="Gregory B.D."/>
            <person name="Nowacki M."/>
            <person name="Derisi J."/>
            <person name="Roy S.W."/>
            <person name="Marshall W.F."/>
            <person name="Sood P."/>
        </authorList>
    </citation>
    <scope>NUCLEOTIDE SEQUENCE [LARGE SCALE GENOMIC DNA]</scope>
    <source>
        <strain evidence="1">WM001</strain>
    </source>
</reference>
<dbReference type="AlphaFoldDB" id="A0A1R2CDG6"/>
<evidence type="ECO:0000313" key="2">
    <source>
        <dbReference type="Proteomes" id="UP000187209"/>
    </source>
</evidence>
<proteinExistence type="predicted"/>
<protein>
    <submittedName>
        <fullName evidence="1">Uncharacterized protein</fullName>
    </submittedName>
</protein>
<organism evidence="1 2">
    <name type="scientific">Stentor coeruleus</name>
    <dbReference type="NCBI Taxonomy" id="5963"/>
    <lineage>
        <taxon>Eukaryota</taxon>
        <taxon>Sar</taxon>
        <taxon>Alveolata</taxon>
        <taxon>Ciliophora</taxon>
        <taxon>Postciliodesmatophora</taxon>
        <taxon>Heterotrichea</taxon>
        <taxon>Heterotrichida</taxon>
        <taxon>Stentoridae</taxon>
        <taxon>Stentor</taxon>
    </lineage>
</organism>
<accession>A0A1R2CDG6</accession>
<comment type="caution">
    <text evidence="1">The sequence shown here is derived from an EMBL/GenBank/DDBJ whole genome shotgun (WGS) entry which is preliminary data.</text>
</comment>
<dbReference type="EMBL" id="MPUH01000188">
    <property type="protein sequence ID" value="OMJ87016.1"/>
    <property type="molecule type" value="Genomic_DNA"/>
</dbReference>
<keyword evidence="2" id="KW-1185">Reference proteome</keyword>
<name>A0A1R2CDG6_9CILI</name>
<dbReference type="Proteomes" id="UP000187209">
    <property type="component" value="Unassembled WGS sequence"/>
</dbReference>
<evidence type="ECO:0000313" key="1">
    <source>
        <dbReference type="EMBL" id="OMJ87016.1"/>
    </source>
</evidence>